<evidence type="ECO:0000256" key="1">
    <source>
        <dbReference type="SAM" id="MobiDB-lite"/>
    </source>
</evidence>
<evidence type="ECO:0000313" key="3">
    <source>
        <dbReference type="Proteomes" id="UP000467260"/>
    </source>
</evidence>
<sequence>MSSVAETGVKRWIGNRRFEYLGTIDHGNTRQSNLAAWGCIDLGSANSQSVSLAELYFCRSPLAGGVRGHGRGGPVEANENARYSHYSGGDKADG</sequence>
<gene>
    <name evidence="2" type="ORF">MHIB_34310</name>
</gene>
<evidence type="ECO:0000313" key="2">
    <source>
        <dbReference type="EMBL" id="BBZ25013.1"/>
    </source>
</evidence>
<accession>A0A7I7X7Z0</accession>
<keyword evidence="3" id="KW-1185">Reference proteome</keyword>
<protein>
    <submittedName>
        <fullName evidence="2">Uncharacterized protein</fullName>
    </submittedName>
</protein>
<proteinExistence type="predicted"/>
<name>A0A7I7X7Z0_9MYCO</name>
<reference evidence="2 3" key="1">
    <citation type="journal article" date="2019" name="Emerg. Microbes Infect.">
        <title>Comprehensive subspecies identification of 175 nontuberculous mycobacteria species based on 7547 genomic profiles.</title>
        <authorList>
            <person name="Matsumoto Y."/>
            <person name="Kinjo T."/>
            <person name="Motooka D."/>
            <person name="Nabeya D."/>
            <person name="Jung N."/>
            <person name="Uechi K."/>
            <person name="Horii T."/>
            <person name="Iida T."/>
            <person name="Fujita J."/>
            <person name="Nakamura S."/>
        </authorList>
    </citation>
    <scope>NUCLEOTIDE SEQUENCE [LARGE SCALE GENOMIC DNA]</scope>
    <source>
        <strain evidence="2 3">JCM 13571</strain>
    </source>
</reference>
<organism evidence="2 3">
    <name type="scientific">Mycolicibacter hiberniae</name>
    <dbReference type="NCBI Taxonomy" id="29314"/>
    <lineage>
        <taxon>Bacteria</taxon>
        <taxon>Bacillati</taxon>
        <taxon>Actinomycetota</taxon>
        <taxon>Actinomycetes</taxon>
        <taxon>Mycobacteriales</taxon>
        <taxon>Mycobacteriaceae</taxon>
        <taxon>Mycolicibacter</taxon>
    </lineage>
</organism>
<dbReference type="AlphaFoldDB" id="A0A7I7X7Z0"/>
<dbReference type="Proteomes" id="UP000467260">
    <property type="component" value="Chromosome"/>
</dbReference>
<feature type="region of interest" description="Disordered" evidence="1">
    <location>
        <begin position="66"/>
        <end position="94"/>
    </location>
</feature>
<dbReference type="KEGG" id="mhib:MHIB_34310"/>
<dbReference type="EMBL" id="AP022609">
    <property type="protein sequence ID" value="BBZ25013.1"/>
    <property type="molecule type" value="Genomic_DNA"/>
</dbReference>